<dbReference type="EMBL" id="PSZC01000024">
    <property type="protein sequence ID" value="PPJ35150.1"/>
    <property type="molecule type" value="Genomic_DNA"/>
</dbReference>
<protein>
    <submittedName>
        <fullName evidence="1">Uncharacterized protein</fullName>
    </submittedName>
</protein>
<reference evidence="1 2" key="1">
    <citation type="submission" date="2018-02" db="EMBL/GenBank/DDBJ databases">
        <title>8 Nocardia nova and 1 Nocardia cyriacigeorgica strain used for evolution to TMP-SMX.</title>
        <authorList>
            <person name="Mehta H."/>
            <person name="Weng J."/>
            <person name="Shamoo Y."/>
        </authorList>
    </citation>
    <scope>NUCLEOTIDE SEQUENCE [LARGE SCALE GENOMIC DNA]</scope>
    <source>
        <strain evidence="1 2">MDA3139</strain>
    </source>
</reference>
<dbReference type="AlphaFoldDB" id="A0A2S6AIT1"/>
<dbReference type="Gene3D" id="3.90.180.10">
    <property type="entry name" value="Medium-chain alcohol dehydrogenases, catalytic domain"/>
    <property type="match status" value="1"/>
</dbReference>
<gene>
    <name evidence="1" type="ORF">C5E45_27260</name>
</gene>
<dbReference type="Proteomes" id="UP000239874">
    <property type="component" value="Unassembled WGS sequence"/>
</dbReference>
<proteinExistence type="predicted"/>
<evidence type="ECO:0000313" key="2">
    <source>
        <dbReference type="Proteomes" id="UP000239874"/>
    </source>
</evidence>
<evidence type="ECO:0000313" key="1">
    <source>
        <dbReference type="EMBL" id="PPJ35150.1"/>
    </source>
</evidence>
<comment type="caution">
    <text evidence="1">The sequence shown here is derived from an EMBL/GenBank/DDBJ whole genome shotgun (WGS) entry which is preliminary data.</text>
</comment>
<dbReference type="Pfam" id="PF13602">
    <property type="entry name" value="ADH_zinc_N_2"/>
    <property type="match status" value="1"/>
</dbReference>
<sequence>MLAIGFEEPGGPEGALTLRVARTFPAEQAEQAHELLEAGGVRGRIVLEFRRALYSFRGGRGGNSRLSRKVSPI</sequence>
<name>A0A2S6AIT1_9NOCA</name>
<accession>A0A2S6AIT1</accession>
<organism evidence="1 2">
    <name type="scientific">Nocardia nova</name>
    <dbReference type="NCBI Taxonomy" id="37330"/>
    <lineage>
        <taxon>Bacteria</taxon>
        <taxon>Bacillati</taxon>
        <taxon>Actinomycetota</taxon>
        <taxon>Actinomycetes</taxon>
        <taxon>Mycobacteriales</taxon>
        <taxon>Nocardiaceae</taxon>
        <taxon>Nocardia</taxon>
    </lineage>
</organism>